<sequence>MTDFVSVLDAMIAERKKMTSPLYQTILAGKATKPLLQAFVLNRWPIKNLWTRNILGITSNIDDYAIRRLLVENIYEEETGALSNSGRHLNTFAAFGAAVGVTAEQLENPPLAAETAAVVAHNVRVCNGREAHFTAGVASVLLLMEGQPPIVSSGGSSMLSVMKDVYELPPEGYEFFVHHASADASSDSVSELEDEHAAAARELLRRYCTTDLLKAQAVDALANALELRHRHFDMILATGYNPSEPVFRYGA</sequence>
<keyword evidence="1" id="KW-0560">Oxidoreductase</keyword>
<evidence type="ECO:0000313" key="2">
    <source>
        <dbReference type="EMBL" id="MDI5973460.1"/>
    </source>
</evidence>
<accession>A0AA90HCZ0</accession>
<evidence type="ECO:0000256" key="1">
    <source>
        <dbReference type="ARBA" id="ARBA00023002"/>
    </source>
</evidence>
<organism evidence="2">
    <name type="scientific">Streptantibioticus silvisoli</name>
    <dbReference type="NCBI Taxonomy" id="2705255"/>
    <lineage>
        <taxon>Bacteria</taxon>
        <taxon>Bacillati</taxon>
        <taxon>Actinomycetota</taxon>
        <taxon>Actinomycetes</taxon>
        <taxon>Kitasatosporales</taxon>
        <taxon>Streptomycetaceae</taxon>
        <taxon>Streptantibioticus</taxon>
    </lineage>
</organism>
<dbReference type="InterPro" id="IPR016084">
    <property type="entry name" value="Haem_Oase-like_multi-hlx"/>
</dbReference>
<gene>
    <name evidence="2" type="ORF">POF50_029655</name>
</gene>
<dbReference type="PANTHER" id="PTHR40279:SF3">
    <property type="entry name" value="4-AMINOBENZOATE SYNTHASE"/>
    <property type="match status" value="1"/>
</dbReference>
<protein>
    <submittedName>
        <fullName evidence="2">Iron-containing redox enzyme family protein</fullName>
    </submittedName>
</protein>
<dbReference type="EMBL" id="JABXJJ020000046">
    <property type="protein sequence ID" value="MDI5973460.1"/>
    <property type="molecule type" value="Genomic_DNA"/>
</dbReference>
<dbReference type="PANTHER" id="PTHR40279">
    <property type="entry name" value="PQQC-LIKE PROTEIN"/>
    <property type="match status" value="1"/>
</dbReference>
<dbReference type="RefSeq" id="WP_271312169.1">
    <property type="nucleotide sequence ID" value="NZ_JABXJJ020000046.1"/>
</dbReference>
<reference evidence="2" key="1">
    <citation type="submission" date="2023-05" db="EMBL/GenBank/DDBJ databases">
        <title>Streptantibioticus silvisoli sp. nov., acidotolerant actinomycetes 1 from pine litter.</title>
        <authorList>
            <person name="Swiecimska M."/>
            <person name="Golinska P."/>
            <person name="Sangal V."/>
            <person name="Wachnowicz B."/>
            <person name="Goodfellow M."/>
        </authorList>
    </citation>
    <scope>NUCLEOTIDE SEQUENCE</scope>
    <source>
        <strain evidence="2">SL13</strain>
    </source>
</reference>
<dbReference type="Pfam" id="PF14518">
    <property type="entry name" value="Haem_oxygenas_2"/>
    <property type="match status" value="1"/>
</dbReference>
<dbReference type="AlphaFoldDB" id="A0AA90HCZ0"/>
<proteinExistence type="predicted"/>
<dbReference type="InterPro" id="IPR039068">
    <property type="entry name" value="PqqC-like"/>
</dbReference>
<name>A0AA90HCZ0_9ACTN</name>
<dbReference type="Gene3D" id="1.20.910.10">
    <property type="entry name" value="Heme oxygenase-like"/>
    <property type="match status" value="1"/>
</dbReference>
<comment type="caution">
    <text evidence="2">The sequence shown here is derived from an EMBL/GenBank/DDBJ whole genome shotgun (WGS) entry which is preliminary data.</text>
</comment>
<dbReference type="GO" id="GO:0016491">
    <property type="term" value="F:oxidoreductase activity"/>
    <property type="evidence" value="ECO:0007669"/>
    <property type="project" value="UniProtKB-KW"/>
</dbReference>
<dbReference type="SUPFAM" id="SSF48613">
    <property type="entry name" value="Heme oxygenase-like"/>
    <property type="match status" value="1"/>
</dbReference>
<dbReference type="SMART" id="SM01236">
    <property type="entry name" value="Haem_oxygenase_2"/>
    <property type="match status" value="1"/>
</dbReference>